<name>A0A3S4ZYS9_9PLAT</name>
<keyword evidence="3" id="KW-1185">Reference proteome</keyword>
<evidence type="ECO:0000313" key="2">
    <source>
        <dbReference type="EMBL" id="VEL15367.1"/>
    </source>
</evidence>
<dbReference type="EMBL" id="CAAALY010024357">
    <property type="protein sequence ID" value="VEL15367.1"/>
    <property type="molecule type" value="Genomic_DNA"/>
</dbReference>
<evidence type="ECO:0000313" key="3">
    <source>
        <dbReference type="Proteomes" id="UP000784294"/>
    </source>
</evidence>
<gene>
    <name evidence="2" type="ORF">PXEA_LOCUS8807</name>
</gene>
<reference evidence="2" key="1">
    <citation type="submission" date="2018-11" db="EMBL/GenBank/DDBJ databases">
        <authorList>
            <consortium name="Pathogen Informatics"/>
        </authorList>
    </citation>
    <scope>NUCLEOTIDE SEQUENCE</scope>
</reference>
<feature type="compositionally biased region" description="Basic and acidic residues" evidence="1">
    <location>
        <begin position="239"/>
        <end position="249"/>
    </location>
</feature>
<feature type="region of interest" description="Disordered" evidence="1">
    <location>
        <begin position="346"/>
        <end position="425"/>
    </location>
</feature>
<feature type="compositionally biased region" description="Pro residues" evidence="1">
    <location>
        <begin position="398"/>
        <end position="416"/>
    </location>
</feature>
<dbReference type="Proteomes" id="UP000784294">
    <property type="component" value="Unassembled WGS sequence"/>
</dbReference>
<feature type="region of interest" description="Disordered" evidence="1">
    <location>
        <begin position="163"/>
        <end position="190"/>
    </location>
</feature>
<proteinExistence type="predicted"/>
<feature type="region of interest" description="Disordered" evidence="1">
    <location>
        <begin position="218"/>
        <end position="249"/>
    </location>
</feature>
<feature type="region of interest" description="Disordered" evidence="1">
    <location>
        <begin position="449"/>
        <end position="501"/>
    </location>
</feature>
<feature type="compositionally biased region" description="Low complexity" evidence="1">
    <location>
        <begin position="456"/>
        <end position="486"/>
    </location>
</feature>
<comment type="caution">
    <text evidence="2">The sequence shown here is derived from an EMBL/GenBank/DDBJ whole genome shotgun (WGS) entry which is preliminary data.</text>
</comment>
<accession>A0A3S4ZYS9</accession>
<feature type="region of interest" description="Disordered" evidence="1">
    <location>
        <begin position="1"/>
        <end position="26"/>
    </location>
</feature>
<feature type="compositionally biased region" description="Basic residues" evidence="1">
    <location>
        <begin position="226"/>
        <end position="238"/>
    </location>
</feature>
<evidence type="ECO:0000256" key="1">
    <source>
        <dbReference type="SAM" id="MobiDB-lite"/>
    </source>
</evidence>
<protein>
    <submittedName>
        <fullName evidence="2">Uncharacterized protein</fullName>
    </submittedName>
</protein>
<organism evidence="2 3">
    <name type="scientific">Protopolystoma xenopodis</name>
    <dbReference type="NCBI Taxonomy" id="117903"/>
    <lineage>
        <taxon>Eukaryota</taxon>
        <taxon>Metazoa</taxon>
        <taxon>Spiralia</taxon>
        <taxon>Lophotrochozoa</taxon>
        <taxon>Platyhelminthes</taxon>
        <taxon>Monogenea</taxon>
        <taxon>Polyopisthocotylea</taxon>
        <taxon>Polystomatidea</taxon>
        <taxon>Polystomatidae</taxon>
        <taxon>Protopolystoma</taxon>
    </lineage>
</organism>
<feature type="compositionally biased region" description="Pro residues" evidence="1">
    <location>
        <begin position="487"/>
        <end position="501"/>
    </location>
</feature>
<feature type="compositionally biased region" description="Low complexity" evidence="1">
    <location>
        <begin position="384"/>
        <end position="397"/>
    </location>
</feature>
<dbReference type="AlphaFoldDB" id="A0A3S4ZYS9"/>
<feature type="compositionally biased region" description="Low complexity" evidence="1">
    <location>
        <begin position="346"/>
        <end position="360"/>
    </location>
</feature>
<sequence length="595" mass="65164">MSESTSPQSGRRWPVPGCSGADRASGGYARTRYDVKEYVNLTNSDLSTWLANTAALSSSSAKRRGLHVDAEGDLDEEDVEQVIENGRLDDEREELNAGVMSQLSKGIRKLGTCSKPSETDSGLPDRSEVTGIMSSVVGICSATAPVTSGAVSGSPAVAVLDEIEEEDEEEEEEEGRNGQEGGVCERGGKENSLQRIDQHAESGGEKFLCRWQAGAGGYLAPSRPQSGRRRGVTSRNGRVHRERESRHTYPLDESVATTAEELDVVDAGSLIAERDEMVDQREDEQHKADKQGARMRDLLGRDALQVEAPPPYGLLDADSYLRPSPSPCVPLEAAFPRVRVACSSPLLHSPRSSSRPVSPHMLHPLPVPPTPLGAYLQMSRRCAPGQGQHQLQHQHPQTPQPPQTQPLQQPQPPQPQQHPHVDLSDPRNSELAAAMFYATQGIQHQLYHQHQHQLHQLHQQFHQHQLQQQQQQQQQQDKPTVLQPGQQIPPPLPPLLAPPLPQAYQSVPPPSMTVASGPGQLLGAKAYCAEAQPSGLAPQTVTVPTTPLSAHPYLPYYYYYYYLHNCPPPICEHANNTLDHLARVQTGPEDAARGF</sequence>
<feature type="compositionally biased region" description="Acidic residues" evidence="1">
    <location>
        <begin position="163"/>
        <end position="174"/>
    </location>
</feature>